<dbReference type="InterPro" id="IPR000182">
    <property type="entry name" value="GNAT_dom"/>
</dbReference>
<sequence length="186" mass="20617">MNLPPSAASPPPRGDGFVLRPWRNDDLDDLVAQANHERISRGLSDRFPYPYTRRDGELFLSGQVVDLNEPLFAIEVEGRACGGIGAHPGKGERKHAAEFGYWLGHSLWGAGLMTRVVAAFAPWVMRELSLYRLCATVLDHNPASARVLLKNGFTEEGAQRCAVFKHGQVHDLRVFAKVRRSLNDAT</sequence>
<protein>
    <submittedName>
        <fullName evidence="2">GNAT family N-acetyltransferase</fullName>
    </submittedName>
</protein>
<evidence type="ECO:0000313" key="3">
    <source>
        <dbReference type="Proteomes" id="UP000829194"/>
    </source>
</evidence>
<dbReference type="InterPro" id="IPR016181">
    <property type="entry name" value="Acyl_CoA_acyltransferase"/>
</dbReference>
<dbReference type="PANTHER" id="PTHR43328:SF1">
    <property type="entry name" value="N-ACETYLTRANSFERASE DOMAIN-CONTAINING PROTEIN"/>
    <property type="match status" value="1"/>
</dbReference>
<evidence type="ECO:0000313" key="2">
    <source>
        <dbReference type="EMBL" id="UNP30586.1"/>
    </source>
</evidence>
<name>A0ABY3XG17_9GAMM</name>
<dbReference type="Proteomes" id="UP000829194">
    <property type="component" value="Chromosome"/>
</dbReference>
<dbReference type="EMBL" id="CP093547">
    <property type="protein sequence ID" value="UNP30586.1"/>
    <property type="molecule type" value="Genomic_DNA"/>
</dbReference>
<organism evidence="2 3">
    <name type="scientific">Lysobacter gummosus</name>
    <dbReference type="NCBI Taxonomy" id="262324"/>
    <lineage>
        <taxon>Bacteria</taxon>
        <taxon>Pseudomonadati</taxon>
        <taxon>Pseudomonadota</taxon>
        <taxon>Gammaproteobacteria</taxon>
        <taxon>Lysobacterales</taxon>
        <taxon>Lysobacteraceae</taxon>
        <taxon>Lysobacter</taxon>
    </lineage>
</organism>
<keyword evidence="3" id="KW-1185">Reference proteome</keyword>
<dbReference type="PANTHER" id="PTHR43328">
    <property type="entry name" value="ACETYLTRANSFERASE-RELATED"/>
    <property type="match status" value="1"/>
</dbReference>
<proteinExistence type="predicted"/>
<gene>
    <name evidence="2" type="ORF">MOV92_04775</name>
</gene>
<dbReference type="PROSITE" id="PS51186">
    <property type="entry name" value="GNAT"/>
    <property type="match status" value="1"/>
</dbReference>
<dbReference type="SUPFAM" id="SSF55729">
    <property type="entry name" value="Acyl-CoA N-acyltransferases (Nat)"/>
    <property type="match status" value="1"/>
</dbReference>
<accession>A0ABY3XG17</accession>
<dbReference type="Gene3D" id="3.40.630.30">
    <property type="match status" value="1"/>
</dbReference>
<dbReference type="Pfam" id="PF13302">
    <property type="entry name" value="Acetyltransf_3"/>
    <property type="match status" value="1"/>
</dbReference>
<evidence type="ECO:0000259" key="1">
    <source>
        <dbReference type="PROSITE" id="PS51186"/>
    </source>
</evidence>
<reference evidence="2 3" key="1">
    <citation type="submission" date="2022-03" db="EMBL/GenBank/DDBJ databases">
        <title>Complete genome sequence of Lysobacter capsici VKM B-2533 and Lysobacter gummosus 10.1.1, promising sources of lytic agents.</title>
        <authorList>
            <person name="Tarlachkov S.V."/>
            <person name="Kudryakova I.V."/>
            <person name="Afoshin A.S."/>
            <person name="Leontyevskaya E.A."/>
            <person name="Leontyevskaya N.V."/>
        </authorList>
    </citation>
    <scope>NUCLEOTIDE SEQUENCE [LARGE SCALE GENOMIC DNA]</scope>
    <source>
        <strain evidence="2 3">10.1.1</strain>
    </source>
</reference>
<dbReference type="RefSeq" id="WP_057941802.1">
    <property type="nucleotide sequence ID" value="NZ_CP011131.1"/>
</dbReference>
<feature type="domain" description="N-acetyltransferase" evidence="1">
    <location>
        <begin position="17"/>
        <end position="179"/>
    </location>
</feature>